<dbReference type="GO" id="GO:0006351">
    <property type="term" value="P:DNA-templated transcription"/>
    <property type="evidence" value="ECO:0007669"/>
    <property type="project" value="InterPro"/>
</dbReference>
<dbReference type="Pfam" id="PF08223">
    <property type="entry name" value="PaaX_C"/>
    <property type="match status" value="1"/>
</dbReference>
<name>A0A9E8LZH2_9BACI</name>
<dbReference type="KEGG" id="fhl:OE105_09630"/>
<evidence type="ECO:0000313" key="5">
    <source>
        <dbReference type="Proteomes" id="UP001164726"/>
    </source>
</evidence>
<feature type="domain" description="Transcriptional repressor PaaX-like C-terminal" evidence="2">
    <location>
        <begin position="177"/>
        <end position="269"/>
    </location>
</feature>
<dbReference type="SUPFAM" id="SSF46785">
    <property type="entry name" value="Winged helix' DNA-binding domain"/>
    <property type="match status" value="1"/>
</dbReference>
<organism evidence="4 5">
    <name type="scientific">Fervidibacillus halotolerans</name>
    <dbReference type="NCBI Taxonomy" id="2980027"/>
    <lineage>
        <taxon>Bacteria</taxon>
        <taxon>Bacillati</taxon>
        <taxon>Bacillota</taxon>
        <taxon>Bacilli</taxon>
        <taxon>Bacillales</taxon>
        <taxon>Bacillaceae</taxon>
        <taxon>Fervidibacillus</taxon>
    </lineage>
</organism>
<dbReference type="InterPro" id="IPR048846">
    <property type="entry name" value="PaaX-like_central"/>
</dbReference>
<feature type="domain" description="Transcriptional repressor PaaX-like N-terminal" evidence="1">
    <location>
        <begin position="7"/>
        <end position="72"/>
    </location>
</feature>
<feature type="domain" description="Transcriptional repressor PaaX-like central Cas2-like" evidence="3">
    <location>
        <begin position="93"/>
        <end position="173"/>
    </location>
</feature>
<dbReference type="Gene3D" id="1.10.10.10">
    <property type="entry name" value="Winged helix-like DNA-binding domain superfamily/Winged helix DNA-binding domain"/>
    <property type="match status" value="1"/>
</dbReference>
<dbReference type="InterPro" id="IPR036390">
    <property type="entry name" value="WH_DNA-bd_sf"/>
</dbReference>
<dbReference type="Proteomes" id="UP001164726">
    <property type="component" value="Chromosome"/>
</dbReference>
<dbReference type="Pfam" id="PF20803">
    <property type="entry name" value="PaaX_M"/>
    <property type="match status" value="1"/>
</dbReference>
<dbReference type="Pfam" id="PF07848">
    <property type="entry name" value="PaaX"/>
    <property type="match status" value="1"/>
</dbReference>
<dbReference type="PIRSF" id="PIRSF020623">
    <property type="entry name" value="PaaX"/>
    <property type="match status" value="1"/>
</dbReference>
<dbReference type="EMBL" id="CP106877">
    <property type="protein sequence ID" value="WAA11846.1"/>
    <property type="molecule type" value="Genomic_DNA"/>
</dbReference>
<evidence type="ECO:0000313" key="4">
    <source>
        <dbReference type="EMBL" id="WAA11846.1"/>
    </source>
</evidence>
<evidence type="ECO:0000259" key="1">
    <source>
        <dbReference type="Pfam" id="PF07848"/>
    </source>
</evidence>
<sequence>MMVTLNTRSMIFTLFGDYIRHYGGEIWIGSLIKLLKEFGHNEQSVRAAISRMHKQGWVYSRKEGNRSYYFLSPIGKERMEEAAERIFKLKPNIWDGKWRMLVYSIPEDKRHVRDEFRRELVWSGFGSLANGLWISPNDLTKQVYTLIDKYQIRPFVHYFVSSYKGPEENKTLVSTCWNLDEINQKYTNFIHQYEKKYEMDIASMNEGKKTDADCFVEKTKLVHEFRKFLFIDPGLPECLQPKQWYGKKAQTLFTNYYKLLAEPATRFFEKVIREGDDSIRRVRNFDVLHHPLMREQQ</sequence>
<dbReference type="Gene3D" id="1.20.58.1460">
    <property type="match status" value="1"/>
</dbReference>
<dbReference type="RefSeq" id="WP_275419970.1">
    <property type="nucleotide sequence ID" value="NZ_CP106877.1"/>
</dbReference>
<gene>
    <name evidence="4" type="primary">paaX</name>
    <name evidence="4" type="ORF">OE105_09630</name>
</gene>
<dbReference type="AlphaFoldDB" id="A0A9E8LZH2"/>
<dbReference type="InterPro" id="IPR012906">
    <property type="entry name" value="PaaX-like_N"/>
</dbReference>
<evidence type="ECO:0000259" key="2">
    <source>
        <dbReference type="Pfam" id="PF08223"/>
    </source>
</evidence>
<evidence type="ECO:0000259" key="3">
    <source>
        <dbReference type="Pfam" id="PF20803"/>
    </source>
</evidence>
<dbReference type="PANTHER" id="PTHR30319:SF1">
    <property type="entry name" value="TRANSCRIPTIONAL REPRESSOR PAAX"/>
    <property type="match status" value="1"/>
</dbReference>
<dbReference type="InterPro" id="IPR013225">
    <property type="entry name" value="PaaX_C"/>
</dbReference>
<protein>
    <submittedName>
        <fullName evidence="4">Phenylacetic acid degradation operon negative regulatory protein PaaX</fullName>
    </submittedName>
</protein>
<keyword evidence="5" id="KW-1185">Reference proteome</keyword>
<dbReference type="Gene3D" id="3.30.70.2650">
    <property type="match status" value="1"/>
</dbReference>
<dbReference type="NCBIfam" id="TIGR02277">
    <property type="entry name" value="PaaX_trns_reg"/>
    <property type="match status" value="1"/>
</dbReference>
<dbReference type="InterPro" id="IPR011965">
    <property type="entry name" value="PaaX_trns_reg"/>
</dbReference>
<reference evidence="4" key="1">
    <citation type="submission" date="2022-09" db="EMBL/GenBank/DDBJ databases">
        <title>Complete Genomes of Fervidibacillus albus and Fervidibacillus halotolerans isolated from tidal flat sediments.</title>
        <authorList>
            <person name="Kwon K.K."/>
            <person name="Yang S.-H."/>
            <person name="Park M.J."/>
            <person name="Oh H.-M."/>
        </authorList>
    </citation>
    <scope>NUCLEOTIDE SEQUENCE</scope>
    <source>
        <strain evidence="4">MEBiC13594</strain>
    </source>
</reference>
<proteinExistence type="predicted"/>
<dbReference type="PANTHER" id="PTHR30319">
    <property type="entry name" value="PHENYLACETIC ACID REGULATOR-RELATED TRANSCRIPTIONAL REPRESSOR"/>
    <property type="match status" value="1"/>
</dbReference>
<dbReference type="InterPro" id="IPR036388">
    <property type="entry name" value="WH-like_DNA-bd_sf"/>
</dbReference>
<accession>A0A9E8LZH2</accession>